<keyword evidence="3" id="KW-1185">Reference proteome</keyword>
<sequence length="431" mass="47009">MAPRWLRIRVDLVAGRGETLRPAPGRVMLVPPTATFDDFGLGVDLALGRWEVTRPRSFRTGWHGRHERRGAGTGDLAPDRTLHGSVAKGSRFEYLFDDDEKWIHECVVEEFVARRETEGRPPIPVPLLGWGSVPDQFGRTVPEEVGLPALGDDSAAGSPPDPDAAPDRGGRSSTPSGVASSSSRPPAPREGRRRHRGRAKPLDLTAVRAASRTGDVSALLAGLDGRDLGPALQQVGDALLRTYRSADGADHARLEPALREVETLLGHRGWDGDDVLAEEIDVLLSGSERRGRTLTVDIEELSEVMANGGDDPGGYLHLDTGEVVHAFLHHSFEDLDSLEPEEEPGDEVDNLWIYVDHDTTAAYADMEAFAQAVSDRVAGILSVAIRGKGAFARFRRTVDELDLWGEWQVFSDDRAFGRARALLRSQGIRPV</sequence>
<dbReference type="InterPro" id="IPR024047">
    <property type="entry name" value="MM3350-like_sf"/>
</dbReference>
<dbReference type="InterPro" id="IPR005361">
    <property type="entry name" value="UPF0158"/>
</dbReference>
<protein>
    <submittedName>
        <fullName evidence="2">UPF0158 family protein</fullName>
    </submittedName>
</protein>
<evidence type="ECO:0000313" key="3">
    <source>
        <dbReference type="Proteomes" id="UP001150259"/>
    </source>
</evidence>
<dbReference type="RefSeq" id="WP_272460906.1">
    <property type="nucleotide sequence ID" value="NZ_JAPFQL010000010.1"/>
</dbReference>
<accession>A0ABT5GDH9</accession>
<proteinExistence type="predicted"/>
<dbReference type="Proteomes" id="UP001150259">
    <property type="component" value="Unassembled WGS sequence"/>
</dbReference>
<organism evidence="2 3">
    <name type="scientific">Intrasporangium calvum</name>
    <dbReference type="NCBI Taxonomy" id="53358"/>
    <lineage>
        <taxon>Bacteria</taxon>
        <taxon>Bacillati</taxon>
        <taxon>Actinomycetota</taxon>
        <taxon>Actinomycetes</taxon>
        <taxon>Micrococcales</taxon>
        <taxon>Intrasporangiaceae</taxon>
        <taxon>Intrasporangium</taxon>
    </lineage>
</organism>
<gene>
    <name evidence="2" type="ORF">OO014_03605</name>
</gene>
<feature type="region of interest" description="Disordered" evidence="1">
    <location>
        <begin position="61"/>
        <end position="82"/>
    </location>
</feature>
<dbReference type="Pfam" id="PF03682">
    <property type="entry name" value="UPF0158"/>
    <property type="match status" value="1"/>
</dbReference>
<reference evidence="2 3" key="1">
    <citation type="submission" date="2022-11" db="EMBL/GenBank/DDBJ databases">
        <title>Anaerobic phenanthrene biodegradation by a DNRA strain PheN6.</title>
        <authorList>
            <person name="Zhang Z."/>
        </authorList>
    </citation>
    <scope>NUCLEOTIDE SEQUENCE [LARGE SCALE GENOMIC DNA]</scope>
    <source>
        <strain evidence="2 3">PheN6</strain>
    </source>
</reference>
<feature type="region of interest" description="Disordered" evidence="1">
    <location>
        <begin position="139"/>
        <end position="204"/>
    </location>
</feature>
<evidence type="ECO:0000256" key="1">
    <source>
        <dbReference type="SAM" id="MobiDB-lite"/>
    </source>
</evidence>
<dbReference type="SUPFAM" id="SSF159941">
    <property type="entry name" value="MM3350-like"/>
    <property type="match status" value="1"/>
</dbReference>
<evidence type="ECO:0000313" key="2">
    <source>
        <dbReference type="EMBL" id="MDC5696329.1"/>
    </source>
</evidence>
<comment type="caution">
    <text evidence="2">The sequence shown here is derived from an EMBL/GenBank/DDBJ whole genome shotgun (WGS) entry which is preliminary data.</text>
</comment>
<dbReference type="EMBL" id="JAPFQL010000010">
    <property type="protein sequence ID" value="MDC5696329.1"/>
    <property type="molecule type" value="Genomic_DNA"/>
</dbReference>
<feature type="compositionally biased region" description="Low complexity" evidence="1">
    <location>
        <begin position="171"/>
        <end position="184"/>
    </location>
</feature>
<name>A0ABT5GDH9_9MICO</name>